<accession>A0A3M0KHP4</accession>
<dbReference type="AlphaFoldDB" id="A0A3M0KHP4"/>
<dbReference type="EMBL" id="QRBI01000106">
    <property type="protein sequence ID" value="RMC12605.1"/>
    <property type="molecule type" value="Genomic_DNA"/>
</dbReference>
<evidence type="ECO:0000313" key="1">
    <source>
        <dbReference type="EMBL" id="RMC12605.1"/>
    </source>
</evidence>
<protein>
    <submittedName>
        <fullName evidence="1">Uncharacterized protein</fullName>
    </submittedName>
</protein>
<comment type="caution">
    <text evidence="1">The sequence shown here is derived from an EMBL/GenBank/DDBJ whole genome shotgun (WGS) entry which is preliminary data.</text>
</comment>
<proteinExistence type="predicted"/>
<sequence length="158" mass="17987">MTLLEQGFGSVLCEIPFGKEPAALFTLISPHLGIPLMLLLPFTPEGIISCNRWLPEKMGWRFKPAILVLALILTGQNIGAKKQTFGEPMGTRDIMFIFSIPDFWRMSLLTKEHSAHERFSDVTGDHYYNFGICNPFTSFLYMAFAIKILEKLIKLMKQ</sequence>
<organism evidence="1 2">
    <name type="scientific">Hirundo rustica rustica</name>
    <dbReference type="NCBI Taxonomy" id="333673"/>
    <lineage>
        <taxon>Eukaryota</taxon>
        <taxon>Metazoa</taxon>
        <taxon>Chordata</taxon>
        <taxon>Craniata</taxon>
        <taxon>Vertebrata</taxon>
        <taxon>Euteleostomi</taxon>
        <taxon>Archelosauria</taxon>
        <taxon>Archosauria</taxon>
        <taxon>Dinosauria</taxon>
        <taxon>Saurischia</taxon>
        <taxon>Theropoda</taxon>
        <taxon>Coelurosauria</taxon>
        <taxon>Aves</taxon>
        <taxon>Neognathae</taxon>
        <taxon>Neoaves</taxon>
        <taxon>Telluraves</taxon>
        <taxon>Australaves</taxon>
        <taxon>Passeriformes</taxon>
        <taxon>Sylvioidea</taxon>
        <taxon>Hirundinidae</taxon>
        <taxon>Hirundo</taxon>
    </lineage>
</organism>
<evidence type="ECO:0000313" key="2">
    <source>
        <dbReference type="Proteomes" id="UP000269221"/>
    </source>
</evidence>
<dbReference type="Proteomes" id="UP000269221">
    <property type="component" value="Unassembled WGS sequence"/>
</dbReference>
<gene>
    <name evidence="1" type="ORF">DUI87_10127</name>
</gene>
<name>A0A3M0KHP4_HIRRU</name>
<reference evidence="1 2" key="1">
    <citation type="submission" date="2018-07" db="EMBL/GenBank/DDBJ databases">
        <title>A high quality draft genome assembly of the barn swallow (H. rustica rustica).</title>
        <authorList>
            <person name="Formenti G."/>
            <person name="Chiara M."/>
            <person name="Poveda L."/>
            <person name="Francoijs K.-J."/>
            <person name="Bonisoli-Alquati A."/>
            <person name="Canova L."/>
            <person name="Gianfranceschi L."/>
            <person name="Horner D.S."/>
            <person name="Saino N."/>
        </authorList>
    </citation>
    <scope>NUCLEOTIDE SEQUENCE [LARGE SCALE GENOMIC DNA]</scope>
    <source>
        <strain evidence="1">Chelidonia</strain>
        <tissue evidence="1">Blood</tissue>
    </source>
</reference>
<keyword evidence="2" id="KW-1185">Reference proteome</keyword>